<gene>
    <name evidence="2" type="ORF">HID58_049534</name>
</gene>
<name>A0ABQ8B584_BRANA</name>
<dbReference type="EMBL" id="JAGKQM010000012">
    <property type="protein sequence ID" value="KAH0899966.1"/>
    <property type="molecule type" value="Genomic_DNA"/>
</dbReference>
<feature type="compositionally biased region" description="Basic and acidic residues" evidence="1">
    <location>
        <begin position="160"/>
        <end position="202"/>
    </location>
</feature>
<protein>
    <submittedName>
        <fullName evidence="2">Uncharacterized protein</fullName>
    </submittedName>
</protein>
<feature type="compositionally biased region" description="Low complexity" evidence="1">
    <location>
        <begin position="270"/>
        <end position="281"/>
    </location>
</feature>
<sequence>MIEADAWDDGVYTRKAWASDEDKRYWVAEPGIDRKASAFIAKFHASRVSESDKREHSRNQINDAYPEYHARATSHFNSRSQRDNHRNPTPGEDRHRAEREKPIYSGGIRQRSPPLRNREFNLPYSRNERANYYSPSELNETSSTHSREYRRQLNQSSDRTLSDKPLSHHIQENTFHRQIWVEKPSRPREPAPEMIPRSEHSASSKPPYQQNEDMAPDTALNAAMTEVREVMNNYTNCADPVESAARKERFRLAEEAGEVVEAATLMLRVPPSNNPQNANPSVLRENMSPNPSRIPTTMRLGPIRKTEEDPVTPP</sequence>
<feature type="region of interest" description="Disordered" evidence="1">
    <location>
        <begin position="270"/>
        <end position="314"/>
    </location>
</feature>
<evidence type="ECO:0000256" key="1">
    <source>
        <dbReference type="SAM" id="MobiDB-lite"/>
    </source>
</evidence>
<dbReference type="Proteomes" id="UP000824890">
    <property type="component" value="Unassembled WGS sequence"/>
</dbReference>
<feature type="compositionally biased region" description="Polar residues" evidence="1">
    <location>
        <begin position="133"/>
        <end position="144"/>
    </location>
</feature>
<comment type="caution">
    <text evidence="2">The sequence shown here is derived from an EMBL/GenBank/DDBJ whole genome shotgun (WGS) entry which is preliminary data.</text>
</comment>
<feature type="compositionally biased region" description="Basic and acidic residues" evidence="1">
    <location>
        <begin position="47"/>
        <end position="58"/>
    </location>
</feature>
<dbReference type="PANTHER" id="PTHR33511">
    <property type="entry name" value="OS06G0632400 PROTEIN"/>
    <property type="match status" value="1"/>
</dbReference>
<accession>A0ABQ8B584</accession>
<evidence type="ECO:0000313" key="2">
    <source>
        <dbReference type="EMBL" id="KAH0899966.1"/>
    </source>
</evidence>
<proteinExistence type="predicted"/>
<keyword evidence="3" id="KW-1185">Reference proteome</keyword>
<feature type="compositionally biased region" description="Basic and acidic residues" evidence="1">
    <location>
        <begin position="80"/>
        <end position="102"/>
    </location>
</feature>
<feature type="region of interest" description="Disordered" evidence="1">
    <location>
        <begin position="45"/>
        <end position="213"/>
    </location>
</feature>
<feature type="compositionally biased region" description="Polar residues" evidence="1">
    <location>
        <begin position="203"/>
        <end position="212"/>
    </location>
</feature>
<reference evidence="2 3" key="1">
    <citation type="submission" date="2021-05" db="EMBL/GenBank/DDBJ databases">
        <title>Genome Assembly of Synthetic Allotetraploid Brassica napus Reveals Homoeologous Exchanges between Subgenomes.</title>
        <authorList>
            <person name="Davis J.T."/>
        </authorList>
    </citation>
    <scope>NUCLEOTIDE SEQUENCE [LARGE SCALE GENOMIC DNA]</scope>
    <source>
        <strain evidence="3">cv. Da-Ae</strain>
        <tissue evidence="2">Seedling</tissue>
    </source>
</reference>
<organism evidence="2 3">
    <name type="scientific">Brassica napus</name>
    <name type="common">Rape</name>
    <dbReference type="NCBI Taxonomy" id="3708"/>
    <lineage>
        <taxon>Eukaryota</taxon>
        <taxon>Viridiplantae</taxon>
        <taxon>Streptophyta</taxon>
        <taxon>Embryophyta</taxon>
        <taxon>Tracheophyta</taxon>
        <taxon>Spermatophyta</taxon>
        <taxon>Magnoliopsida</taxon>
        <taxon>eudicotyledons</taxon>
        <taxon>Gunneridae</taxon>
        <taxon>Pentapetalae</taxon>
        <taxon>rosids</taxon>
        <taxon>malvids</taxon>
        <taxon>Brassicales</taxon>
        <taxon>Brassicaceae</taxon>
        <taxon>Brassiceae</taxon>
        <taxon>Brassica</taxon>
    </lineage>
</organism>
<evidence type="ECO:0000313" key="3">
    <source>
        <dbReference type="Proteomes" id="UP000824890"/>
    </source>
</evidence>